<organism evidence="4 5">
    <name type="scientific">Xylanimonas allomyrinae</name>
    <dbReference type="NCBI Taxonomy" id="2509459"/>
    <lineage>
        <taxon>Bacteria</taxon>
        <taxon>Bacillati</taxon>
        <taxon>Actinomycetota</taxon>
        <taxon>Actinomycetes</taxon>
        <taxon>Micrococcales</taxon>
        <taxon>Promicromonosporaceae</taxon>
        <taxon>Xylanimonas</taxon>
    </lineage>
</organism>
<comment type="similarity">
    <text evidence="1">Belongs to the peptidase S13 family.</text>
</comment>
<keyword evidence="4" id="KW-0121">Carboxypeptidase</keyword>
<dbReference type="Proteomes" id="UP000291758">
    <property type="component" value="Chromosome"/>
</dbReference>
<keyword evidence="4" id="KW-0645">Protease</keyword>
<dbReference type="PANTHER" id="PTHR30023">
    <property type="entry name" value="D-ALANYL-D-ALANINE CARBOXYPEPTIDASE"/>
    <property type="match status" value="1"/>
</dbReference>
<dbReference type="GO" id="GO:0004185">
    <property type="term" value="F:serine-type carboxypeptidase activity"/>
    <property type="evidence" value="ECO:0007669"/>
    <property type="project" value="InterPro"/>
</dbReference>
<sequence>MGWRLRAGATAATVVALMGGYLVADAHDVVPGMLTLEPAPPAPAPFPTAPGALPGPAPSPVLHTLPDDAPAPSAADVGSLVGALAADARLGPHVGAVVVDASTGTTLAASGADSPFTPASTQKVLTAVAALSELGPTRTLETRAVLDGDRLILVGGGDMMLAAGAGDASAVNGRAGLGDLAAQAAAQVRLSGDGAIRLAVDDTLFTGPAVAPAVPPEEATMGFVAPVASLAVNVAMLGQGSWGPRAPDPAVAAAQVFAQALGEHGVSVTGGIGHAEAPDGARVVGTVSSASVGEISGWAMQHSDNTVTEVLGRLVALETGRPGSNDGATQAVLAVAGRLGVDVNGAVLVDCSGLGRGSALTPRQLADVLRLTTDPAQPRLRDVAVDLSVGALNGTLASRFGGESPARGLVRAKTGSLPGVVGLAGTVVTSDDRLLVFALLADQVETGATAGARAIFDAFVGDLARLGSA</sequence>
<reference evidence="4 5" key="1">
    <citation type="submission" date="2019-01" db="EMBL/GenBank/DDBJ databases">
        <title>Genome sequencing of strain 2JSPR-7.</title>
        <authorList>
            <person name="Heo J."/>
            <person name="Kim S.-J."/>
            <person name="Kim J.-S."/>
            <person name="Hong S.-B."/>
            <person name="Kwon S.-W."/>
        </authorList>
    </citation>
    <scope>NUCLEOTIDE SEQUENCE [LARGE SCALE GENOMIC DNA]</scope>
    <source>
        <strain evidence="4 5">2JSPR-7</strain>
    </source>
</reference>
<accession>A0A4P6EML5</accession>
<evidence type="ECO:0000313" key="5">
    <source>
        <dbReference type="Proteomes" id="UP000291758"/>
    </source>
</evidence>
<gene>
    <name evidence="4" type="ORF">ET495_10925</name>
</gene>
<dbReference type="RefSeq" id="WP_129204836.1">
    <property type="nucleotide sequence ID" value="NZ_CP035495.1"/>
</dbReference>
<dbReference type="GO" id="GO:0006508">
    <property type="term" value="P:proteolysis"/>
    <property type="evidence" value="ECO:0007669"/>
    <property type="project" value="InterPro"/>
</dbReference>
<proteinExistence type="inferred from homology"/>
<feature type="compositionally biased region" description="Pro residues" evidence="3">
    <location>
        <begin position="41"/>
        <end position="59"/>
    </location>
</feature>
<dbReference type="PANTHER" id="PTHR30023:SF0">
    <property type="entry name" value="PENICILLIN-SENSITIVE CARBOXYPEPTIDASE A"/>
    <property type="match status" value="1"/>
</dbReference>
<evidence type="ECO:0000256" key="1">
    <source>
        <dbReference type="ARBA" id="ARBA00006096"/>
    </source>
</evidence>
<dbReference type="GO" id="GO:0000270">
    <property type="term" value="P:peptidoglycan metabolic process"/>
    <property type="evidence" value="ECO:0007669"/>
    <property type="project" value="TreeGrafter"/>
</dbReference>
<dbReference type="SUPFAM" id="SSF56601">
    <property type="entry name" value="beta-lactamase/transpeptidase-like"/>
    <property type="match status" value="1"/>
</dbReference>
<evidence type="ECO:0000256" key="2">
    <source>
        <dbReference type="ARBA" id="ARBA00022801"/>
    </source>
</evidence>
<evidence type="ECO:0000256" key="3">
    <source>
        <dbReference type="SAM" id="MobiDB-lite"/>
    </source>
</evidence>
<keyword evidence="5" id="KW-1185">Reference proteome</keyword>
<keyword evidence="2" id="KW-0378">Hydrolase</keyword>
<dbReference type="Pfam" id="PF02113">
    <property type="entry name" value="Peptidase_S13"/>
    <property type="match status" value="2"/>
</dbReference>
<dbReference type="KEGG" id="xyl:ET495_10925"/>
<dbReference type="Gene3D" id="3.40.710.10">
    <property type="entry name" value="DD-peptidase/beta-lactamase superfamily"/>
    <property type="match status" value="2"/>
</dbReference>
<evidence type="ECO:0000313" key="4">
    <source>
        <dbReference type="EMBL" id="QAY63675.1"/>
    </source>
</evidence>
<dbReference type="EMBL" id="CP035495">
    <property type="protein sequence ID" value="QAY63675.1"/>
    <property type="molecule type" value="Genomic_DNA"/>
</dbReference>
<protein>
    <submittedName>
        <fullName evidence="4">D-alanyl-D-alanine carboxypeptidase/D-alanyl-D-alanine-endopeptidase</fullName>
    </submittedName>
</protein>
<dbReference type="AlphaFoldDB" id="A0A4P6EML5"/>
<dbReference type="InterPro" id="IPR012338">
    <property type="entry name" value="Beta-lactam/transpept-like"/>
</dbReference>
<feature type="region of interest" description="Disordered" evidence="3">
    <location>
        <begin position="41"/>
        <end position="70"/>
    </location>
</feature>
<dbReference type="InterPro" id="IPR000667">
    <property type="entry name" value="Peptidase_S13"/>
</dbReference>
<dbReference type="OrthoDB" id="56883at2"/>
<name>A0A4P6EML5_9MICO</name>
<dbReference type="PRINTS" id="PR00922">
    <property type="entry name" value="DADACBPTASE3"/>
</dbReference>